<evidence type="ECO:0000259" key="3">
    <source>
        <dbReference type="PROSITE" id="PS50110"/>
    </source>
</evidence>
<dbReference type="Pfam" id="PF00072">
    <property type="entry name" value="Response_reg"/>
    <property type="match status" value="1"/>
</dbReference>
<dbReference type="SMART" id="SM00448">
    <property type="entry name" value="REC"/>
    <property type="match status" value="1"/>
</dbReference>
<feature type="non-terminal residue" evidence="4">
    <location>
        <position position="1"/>
    </location>
</feature>
<organism evidence="4 5">
    <name type="scientific">Duganella vulcania</name>
    <dbReference type="NCBI Taxonomy" id="2692166"/>
    <lineage>
        <taxon>Bacteria</taxon>
        <taxon>Pseudomonadati</taxon>
        <taxon>Pseudomonadota</taxon>
        <taxon>Betaproteobacteria</taxon>
        <taxon>Burkholderiales</taxon>
        <taxon>Oxalobacteraceae</taxon>
        <taxon>Telluria group</taxon>
        <taxon>Duganella</taxon>
    </lineage>
</organism>
<dbReference type="InterPro" id="IPR001789">
    <property type="entry name" value="Sig_transdc_resp-reg_receiver"/>
</dbReference>
<gene>
    <name evidence="4" type="ORF">GTP90_32555</name>
</gene>
<dbReference type="PROSITE" id="PS50110">
    <property type="entry name" value="RESPONSE_REGULATORY"/>
    <property type="match status" value="1"/>
</dbReference>
<evidence type="ECO:0000256" key="2">
    <source>
        <dbReference type="PROSITE-ProRule" id="PRU00169"/>
    </source>
</evidence>
<dbReference type="AlphaFoldDB" id="A0A845GZN0"/>
<proteinExistence type="predicted"/>
<reference evidence="4" key="1">
    <citation type="submission" date="2019-12" db="EMBL/GenBank/DDBJ databases">
        <title>Novel species isolated from a subtropical stream in China.</title>
        <authorList>
            <person name="Lu H."/>
        </authorList>
    </citation>
    <scope>NUCLEOTIDE SEQUENCE [LARGE SCALE GENOMIC DNA]</scope>
    <source>
        <strain evidence="4">FT81W</strain>
    </source>
</reference>
<evidence type="ECO:0000313" key="5">
    <source>
        <dbReference type="Proteomes" id="UP000447355"/>
    </source>
</evidence>
<dbReference type="Proteomes" id="UP000447355">
    <property type="component" value="Unassembled WGS sequence"/>
</dbReference>
<dbReference type="GO" id="GO:0000160">
    <property type="term" value="P:phosphorelay signal transduction system"/>
    <property type="evidence" value="ECO:0007669"/>
    <property type="project" value="InterPro"/>
</dbReference>
<dbReference type="PANTHER" id="PTHR44591:SF3">
    <property type="entry name" value="RESPONSE REGULATORY DOMAIN-CONTAINING PROTEIN"/>
    <property type="match status" value="1"/>
</dbReference>
<evidence type="ECO:0000313" key="4">
    <source>
        <dbReference type="EMBL" id="MYM98586.1"/>
    </source>
</evidence>
<dbReference type="Gene3D" id="3.40.50.2300">
    <property type="match status" value="1"/>
</dbReference>
<evidence type="ECO:0000256" key="1">
    <source>
        <dbReference type="ARBA" id="ARBA00022553"/>
    </source>
</evidence>
<protein>
    <submittedName>
        <fullName evidence="4">Response regulator</fullName>
    </submittedName>
</protein>
<accession>A0A845GZN0</accession>
<feature type="modified residue" description="4-aspartylphosphate" evidence="2">
    <location>
        <position position="60"/>
    </location>
</feature>
<dbReference type="PANTHER" id="PTHR44591">
    <property type="entry name" value="STRESS RESPONSE REGULATOR PROTEIN 1"/>
    <property type="match status" value="1"/>
</dbReference>
<dbReference type="CDD" id="cd00156">
    <property type="entry name" value="REC"/>
    <property type="match status" value="1"/>
</dbReference>
<name>A0A845GZN0_9BURK</name>
<feature type="domain" description="Response regulatory" evidence="3">
    <location>
        <begin position="11"/>
        <end position="126"/>
    </location>
</feature>
<dbReference type="InterPro" id="IPR050595">
    <property type="entry name" value="Bact_response_regulator"/>
</dbReference>
<dbReference type="InterPro" id="IPR011006">
    <property type="entry name" value="CheY-like_superfamily"/>
</dbReference>
<dbReference type="RefSeq" id="WP_161087396.1">
    <property type="nucleotide sequence ID" value="NZ_WWCX01000130.1"/>
</dbReference>
<keyword evidence="1 2" id="KW-0597">Phosphoprotein</keyword>
<dbReference type="EMBL" id="WWCX01000130">
    <property type="protein sequence ID" value="MYM98586.1"/>
    <property type="molecule type" value="Genomic_DNA"/>
</dbReference>
<sequence>PPAPLRPLSLRVLLIDDDAIVCASMQRLLQAWGCVCQVADGTGQALALAPALRPELIISDYRLRDQQTGAGAIAALRQQAGRSVPALLITGDTAPARLREARNSGVPLLHKPVAPAQLYHMLADIAATLAPEPAENNSGENV</sequence>
<dbReference type="SUPFAM" id="SSF52172">
    <property type="entry name" value="CheY-like"/>
    <property type="match status" value="1"/>
</dbReference>
<comment type="caution">
    <text evidence="4">The sequence shown here is derived from an EMBL/GenBank/DDBJ whole genome shotgun (WGS) entry which is preliminary data.</text>
</comment>